<accession>B7FYX7</accession>
<dbReference type="InParanoid" id="B7FYX7"/>
<feature type="domain" description="Glycoside hydrolase family 3 C-terminal" evidence="7">
    <location>
        <begin position="436"/>
        <end position="628"/>
    </location>
</feature>
<dbReference type="GO" id="GO:0045493">
    <property type="term" value="P:xylan catabolic process"/>
    <property type="evidence" value="ECO:0007669"/>
    <property type="project" value="InterPro"/>
</dbReference>
<dbReference type="InterPro" id="IPR044993">
    <property type="entry name" value="BXL"/>
</dbReference>
<keyword evidence="3" id="KW-0378">Hydrolase</keyword>
<dbReference type="InterPro" id="IPR036962">
    <property type="entry name" value="Glyco_hydro_3_N_sf"/>
</dbReference>
<keyword evidence="9" id="KW-1185">Reference proteome</keyword>
<evidence type="ECO:0000256" key="3">
    <source>
        <dbReference type="ARBA" id="ARBA00022801"/>
    </source>
</evidence>
<dbReference type="Gene3D" id="3.20.20.300">
    <property type="entry name" value="Glycoside hydrolase, family 3, N-terminal domain"/>
    <property type="match status" value="1"/>
</dbReference>
<feature type="transmembrane region" description="Helical" evidence="5">
    <location>
        <begin position="7"/>
        <end position="28"/>
    </location>
</feature>
<dbReference type="GeneID" id="7201098"/>
<dbReference type="AlphaFoldDB" id="B7FYX7"/>
<dbReference type="PANTHER" id="PTHR42721">
    <property type="entry name" value="SUGAR HYDROLASE-RELATED"/>
    <property type="match status" value="1"/>
</dbReference>
<dbReference type="EMBL" id="CM000611">
    <property type="protein sequence ID" value="EEC48437.1"/>
    <property type="molecule type" value="Genomic_DNA"/>
</dbReference>
<dbReference type="SUPFAM" id="SSF52279">
    <property type="entry name" value="Beta-D-glucan exohydrolase, C-terminal domain"/>
    <property type="match status" value="1"/>
</dbReference>
<dbReference type="PANTHER" id="PTHR42721:SF3">
    <property type="entry name" value="BETA-D-XYLOSIDASE 5-RELATED"/>
    <property type="match status" value="1"/>
</dbReference>
<keyword evidence="4" id="KW-0326">Glycosidase</keyword>
<dbReference type="KEGG" id="pti:PHATRDRAFT_35668"/>
<dbReference type="Gene3D" id="3.40.50.1700">
    <property type="entry name" value="Glycoside hydrolase family 3 C-terminal domain"/>
    <property type="match status" value="1"/>
</dbReference>
<dbReference type="HOGENOM" id="CLU_004542_5_3_1"/>
<reference evidence="8 9" key="1">
    <citation type="journal article" date="2008" name="Nature">
        <title>The Phaeodactylum genome reveals the evolutionary history of diatom genomes.</title>
        <authorList>
            <person name="Bowler C."/>
            <person name="Allen A.E."/>
            <person name="Badger J.H."/>
            <person name="Grimwood J."/>
            <person name="Jabbari K."/>
            <person name="Kuo A."/>
            <person name="Maheswari U."/>
            <person name="Martens C."/>
            <person name="Maumus F."/>
            <person name="Otillar R.P."/>
            <person name="Rayko E."/>
            <person name="Salamov A."/>
            <person name="Vandepoele K."/>
            <person name="Beszteri B."/>
            <person name="Gruber A."/>
            <person name="Heijde M."/>
            <person name="Katinka M."/>
            <person name="Mock T."/>
            <person name="Valentin K."/>
            <person name="Verret F."/>
            <person name="Berges J.A."/>
            <person name="Brownlee C."/>
            <person name="Cadoret J.P."/>
            <person name="Chiovitti A."/>
            <person name="Choi C.J."/>
            <person name="Coesel S."/>
            <person name="De Martino A."/>
            <person name="Detter J.C."/>
            <person name="Durkin C."/>
            <person name="Falciatore A."/>
            <person name="Fournet J."/>
            <person name="Haruta M."/>
            <person name="Huysman M.J."/>
            <person name="Jenkins B.D."/>
            <person name="Jiroutova K."/>
            <person name="Jorgensen R.E."/>
            <person name="Joubert Y."/>
            <person name="Kaplan A."/>
            <person name="Kroger N."/>
            <person name="Kroth P.G."/>
            <person name="La Roche J."/>
            <person name="Lindquist E."/>
            <person name="Lommer M."/>
            <person name="Martin-Jezequel V."/>
            <person name="Lopez P.J."/>
            <person name="Lucas S."/>
            <person name="Mangogna M."/>
            <person name="McGinnis K."/>
            <person name="Medlin L.K."/>
            <person name="Montsant A."/>
            <person name="Oudot-Le Secq M.P."/>
            <person name="Napoli C."/>
            <person name="Obornik M."/>
            <person name="Parker M.S."/>
            <person name="Petit J.L."/>
            <person name="Porcel B.M."/>
            <person name="Poulsen N."/>
            <person name="Robison M."/>
            <person name="Rychlewski L."/>
            <person name="Rynearson T.A."/>
            <person name="Schmutz J."/>
            <person name="Shapiro H."/>
            <person name="Siaut M."/>
            <person name="Stanley M."/>
            <person name="Sussman M.R."/>
            <person name="Taylor A.R."/>
            <person name="Vardi A."/>
            <person name="von Dassow P."/>
            <person name="Vyverman W."/>
            <person name="Willis A."/>
            <person name="Wyrwicz L.S."/>
            <person name="Rokhsar D.S."/>
            <person name="Weissenbach J."/>
            <person name="Armbrust E.V."/>
            <person name="Green B.R."/>
            <person name="Van de Peer Y."/>
            <person name="Grigoriev I.V."/>
        </authorList>
    </citation>
    <scope>NUCLEOTIDE SEQUENCE [LARGE SCALE GENOMIC DNA]</scope>
    <source>
        <strain evidence="8 9">CCAP 1055/1</strain>
    </source>
</reference>
<keyword evidence="2" id="KW-0732">Signal</keyword>
<dbReference type="InterPro" id="IPR036881">
    <property type="entry name" value="Glyco_hydro_3_C_sf"/>
</dbReference>
<dbReference type="GO" id="GO:0031222">
    <property type="term" value="P:arabinan catabolic process"/>
    <property type="evidence" value="ECO:0007669"/>
    <property type="project" value="TreeGrafter"/>
</dbReference>
<dbReference type="STRING" id="556484.B7FYX7"/>
<gene>
    <name evidence="8" type="ORF">PHATRDRAFT_35668</name>
</gene>
<proteinExistence type="inferred from homology"/>
<reference evidence="9" key="2">
    <citation type="submission" date="2008-08" db="EMBL/GenBank/DDBJ databases">
        <authorList>
            <consortium name="Diatom Consortium"/>
            <person name="Grigoriev I."/>
            <person name="Grimwood J."/>
            <person name="Kuo A."/>
            <person name="Otillar R.P."/>
            <person name="Salamov A."/>
            <person name="Detter J.C."/>
            <person name="Lindquist E."/>
            <person name="Shapiro H."/>
            <person name="Lucas S."/>
            <person name="Glavina del Rio T."/>
            <person name="Pitluck S."/>
            <person name="Rokhsar D."/>
            <person name="Bowler C."/>
        </authorList>
    </citation>
    <scope>GENOME REANNOTATION</scope>
    <source>
        <strain evidence="9">CCAP 1055/1</strain>
    </source>
</reference>
<comment type="similarity">
    <text evidence="1">Belongs to the glycosyl hydrolase 3 family.</text>
</comment>
<evidence type="ECO:0000256" key="5">
    <source>
        <dbReference type="SAM" id="Phobius"/>
    </source>
</evidence>
<sequence length="682" mass="75298">MPSCFRILTICTSYFFLLLALWASYSIFEGSVRLQGPIGLDRNVSPVNNYIWKDKVPNFWGCQNDVAKALPYCDMSLSIDERLEDLLSHLTLDEKVDMIGADPTQDVCMTHTMNVSRIGLPDYYWLVETNTAVGSACIAENKCATEFSGPLSIAASFNRSSWFLKGSVFGTEQRALMNVHGERFHTHSGRHIGLTAFGPNINQQRDPRFGRSSELPGEDPFLSGQYAAHMVQGMQERDANGYPKVLAYLKHFTAYSREEGRGNDDYNISMYDLFDTYLPQYEMGMVQGGATGVMCSYNAVNGIPACANDYLLNKILRQRWNRSDAHVTTDCGAVNNLRGKPIQAADEAQAAAMALMNGADIEMGSTLFVHNLTTAITLGYATEEAVNQAIRRSYRPHFIAGRFDDPTLSEWFSLGLDDIQSKKHQEIQLEAALQGLVLLKHEDSILPIAAGTKLAVLGPLGMTRSGLMSDYESDQSCFGGGHDCIPTLAESIGFINGKEFTVAAAGVDVDSRNTSDVERILQLAADRDLIVLCLGNTKTQEQEGFDRKDTALPGQQYALFEAVLTLRKPVVLVLVNGGQIALDGMTGYPSAIIEAFNPNGIGGTALAASLFGQENRWGKLPYTIYPYSVMQSFDMKDHSMSAPPGRTYRYFTGKATIRDIMLSSKDQRFLDSTGMYCLEHWK</sequence>
<keyword evidence="5" id="KW-0472">Membrane</keyword>
<evidence type="ECO:0000259" key="6">
    <source>
        <dbReference type="Pfam" id="PF00933"/>
    </source>
</evidence>
<evidence type="ECO:0000256" key="2">
    <source>
        <dbReference type="ARBA" id="ARBA00022729"/>
    </source>
</evidence>
<evidence type="ECO:0000313" key="8">
    <source>
        <dbReference type="EMBL" id="EEC48437.1"/>
    </source>
</evidence>
<dbReference type="SUPFAM" id="SSF51445">
    <property type="entry name" value="(Trans)glycosidases"/>
    <property type="match status" value="1"/>
</dbReference>
<dbReference type="Pfam" id="PF00933">
    <property type="entry name" value="Glyco_hydro_3"/>
    <property type="match status" value="1"/>
</dbReference>
<dbReference type="InterPro" id="IPR002772">
    <property type="entry name" value="Glyco_hydro_3_C"/>
</dbReference>
<dbReference type="GO" id="GO:0046556">
    <property type="term" value="F:alpha-L-arabinofuranosidase activity"/>
    <property type="evidence" value="ECO:0007669"/>
    <property type="project" value="TreeGrafter"/>
</dbReference>
<organism evidence="8 9">
    <name type="scientific">Phaeodactylum tricornutum (strain CCAP 1055/1)</name>
    <dbReference type="NCBI Taxonomy" id="556484"/>
    <lineage>
        <taxon>Eukaryota</taxon>
        <taxon>Sar</taxon>
        <taxon>Stramenopiles</taxon>
        <taxon>Ochrophyta</taxon>
        <taxon>Bacillariophyta</taxon>
        <taxon>Bacillariophyceae</taxon>
        <taxon>Bacillariophycidae</taxon>
        <taxon>Naviculales</taxon>
        <taxon>Phaeodactylaceae</taxon>
        <taxon>Phaeodactylum</taxon>
    </lineage>
</organism>
<evidence type="ECO:0000256" key="1">
    <source>
        <dbReference type="ARBA" id="ARBA00005336"/>
    </source>
</evidence>
<name>B7FYX7_PHATC</name>
<dbReference type="OrthoDB" id="430370at2759"/>
<evidence type="ECO:0000256" key="4">
    <source>
        <dbReference type="ARBA" id="ARBA00023295"/>
    </source>
</evidence>
<dbReference type="eggNOG" id="ENOG502QQ55">
    <property type="taxonomic scope" value="Eukaryota"/>
</dbReference>
<keyword evidence="5" id="KW-1133">Transmembrane helix</keyword>
<keyword evidence="5" id="KW-0812">Transmembrane</keyword>
<dbReference type="InterPro" id="IPR001764">
    <property type="entry name" value="Glyco_hydro_3_N"/>
</dbReference>
<dbReference type="InterPro" id="IPR017853">
    <property type="entry name" value="GH"/>
</dbReference>
<dbReference type="RefSeq" id="XP_002180246.1">
    <property type="nucleotide sequence ID" value="XM_002180210.1"/>
</dbReference>
<protein>
    <submittedName>
        <fullName evidence="8">Beta-xylosidase</fullName>
    </submittedName>
</protein>
<dbReference type="Pfam" id="PF01915">
    <property type="entry name" value="Glyco_hydro_3_C"/>
    <property type="match status" value="1"/>
</dbReference>
<evidence type="ECO:0000313" key="9">
    <source>
        <dbReference type="Proteomes" id="UP000000759"/>
    </source>
</evidence>
<dbReference type="PaxDb" id="2850-Phatr12313"/>
<evidence type="ECO:0000259" key="7">
    <source>
        <dbReference type="Pfam" id="PF01915"/>
    </source>
</evidence>
<dbReference type="GO" id="GO:0009044">
    <property type="term" value="F:xylan 1,4-beta-xylosidase activity"/>
    <property type="evidence" value="ECO:0007669"/>
    <property type="project" value="InterPro"/>
</dbReference>
<dbReference type="Proteomes" id="UP000000759">
    <property type="component" value="Chromosome 8"/>
</dbReference>
<feature type="domain" description="Glycoside hydrolase family 3 N-terminal" evidence="6">
    <location>
        <begin position="195"/>
        <end position="392"/>
    </location>
</feature>